<dbReference type="SFLD" id="SFLDS00019">
    <property type="entry name" value="Glutathione_Transferase_(cytos"/>
    <property type="match status" value="1"/>
</dbReference>
<dbReference type="PROSITE" id="PS50404">
    <property type="entry name" value="GST_NTER"/>
    <property type="match status" value="1"/>
</dbReference>
<evidence type="ECO:0008006" key="5">
    <source>
        <dbReference type="Google" id="ProtNLM"/>
    </source>
</evidence>
<dbReference type="EMBL" id="KN839852">
    <property type="protein sequence ID" value="KIJ63100.1"/>
    <property type="molecule type" value="Genomic_DNA"/>
</dbReference>
<dbReference type="SUPFAM" id="SSF52833">
    <property type="entry name" value="Thioredoxin-like"/>
    <property type="match status" value="1"/>
</dbReference>
<dbReference type="Gene3D" id="3.40.30.10">
    <property type="entry name" value="Glutaredoxin"/>
    <property type="match status" value="1"/>
</dbReference>
<dbReference type="AlphaFoldDB" id="A0A0C9VXV0"/>
<dbReference type="Proteomes" id="UP000053820">
    <property type="component" value="Unassembled WGS sequence"/>
</dbReference>
<proteinExistence type="predicted"/>
<dbReference type="InterPro" id="IPR004045">
    <property type="entry name" value="Glutathione_S-Trfase_N"/>
</dbReference>
<keyword evidence="4" id="KW-1185">Reference proteome</keyword>
<reference evidence="3 4" key="1">
    <citation type="submission" date="2014-04" db="EMBL/GenBank/DDBJ databases">
        <title>Evolutionary Origins and Diversification of the Mycorrhizal Mutualists.</title>
        <authorList>
            <consortium name="DOE Joint Genome Institute"/>
            <consortium name="Mycorrhizal Genomics Consortium"/>
            <person name="Kohler A."/>
            <person name="Kuo A."/>
            <person name="Nagy L.G."/>
            <person name="Floudas D."/>
            <person name="Copeland A."/>
            <person name="Barry K.W."/>
            <person name="Cichocki N."/>
            <person name="Veneault-Fourrey C."/>
            <person name="LaButti K."/>
            <person name="Lindquist E.A."/>
            <person name="Lipzen A."/>
            <person name="Lundell T."/>
            <person name="Morin E."/>
            <person name="Murat C."/>
            <person name="Riley R."/>
            <person name="Ohm R."/>
            <person name="Sun H."/>
            <person name="Tunlid A."/>
            <person name="Henrissat B."/>
            <person name="Grigoriev I.V."/>
            <person name="Hibbett D.S."/>
            <person name="Martin F."/>
        </authorList>
    </citation>
    <scope>NUCLEOTIDE SEQUENCE [LARGE SCALE GENOMIC DNA]</scope>
    <source>
        <strain evidence="3 4">MD-312</strain>
    </source>
</reference>
<feature type="domain" description="GST C-terminal" evidence="2">
    <location>
        <begin position="103"/>
        <end position="240"/>
    </location>
</feature>
<evidence type="ECO:0000259" key="1">
    <source>
        <dbReference type="PROSITE" id="PS50404"/>
    </source>
</evidence>
<dbReference type="HOGENOM" id="CLU_066075_0_0_1"/>
<dbReference type="InterPro" id="IPR050983">
    <property type="entry name" value="GST_Omega/HSP26"/>
</dbReference>
<dbReference type="PROSITE" id="PS50405">
    <property type="entry name" value="GST_CTER"/>
    <property type="match status" value="1"/>
</dbReference>
<gene>
    <name evidence="3" type="ORF">HYDPIDRAFT_113660</name>
</gene>
<evidence type="ECO:0000259" key="2">
    <source>
        <dbReference type="PROSITE" id="PS50405"/>
    </source>
</evidence>
<dbReference type="Gene3D" id="1.20.1050.10">
    <property type="match status" value="1"/>
</dbReference>
<evidence type="ECO:0000313" key="3">
    <source>
        <dbReference type="EMBL" id="KIJ63100.1"/>
    </source>
</evidence>
<dbReference type="SUPFAM" id="SSF47616">
    <property type="entry name" value="GST C-terminal domain-like"/>
    <property type="match status" value="1"/>
</dbReference>
<dbReference type="InterPro" id="IPR040079">
    <property type="entry name" value="Glutathione_S-Trfase"/>
</dbReference>
<accession>A0A0C9VXV0</accession>
<feature type="domain" description="GST N-terminal" evidence="1">
    <location>
        <begin position="3"/>
        <end position="98"/>
    </location>
</feature>
<dbReference type="PANTHER" id="PTHR43968">
    <property type="match status" value="1"/>
</dbReference>
<dbReference type="InterPro" id="IPR010987">
    <property type="entry name" value="Glutathione-S-Trfase_C-like"/>
</dbReference>
<dbReference type="InterPro" id="IPR036249">
    <property type="entry name" value="Thioredoxin-like_sf"/>
</dbReference>
<protein>
    <recommendedName>
        <fullName evidence="5">Glutathione transferase</fullName>
    </recommendedName>
</protein>
<organism evidence="3 4">
    <name type="scientific">Hydnomerulius pinastri MD-312</name>
    <dbReference type="NCBI Taxonomy" id="994086"/>
    <lineage>
        <taxon>Eukaryota</taxon>
        <taxon>Fungi</taxon>
        <taxon>Dikarya</taxon>
        <taxon>Basidiomycota</taxon>
        <taxon>Agaricomycotina</taxon>
        <taxon>Agaricomycetes</taxon>
        <taxon>Agaricomycetidae</taxon>
        <taxon>Boletales</taxon>
        <taxon>Boletales incertae sedis</taxon>
        <taxon>Leucogyrophana</taxon>
    </lineage>
</organism>
<dbReference type="Pfam" id="PF13409">
    <property type="entry name" value="GST_N_2"/>
    <property type="match status" value="1"/>
</dbReference>
<dbReference type="SFLD" id="SFLDG00358">
    <property type="entry name" value="Main_(cytGST)"/>
    <property type="match status" value="1"/>
</dbReference>
<evidence type="ECO:0000313" key="4">
    <source>
        <dbReference type="Proteomes" id="UP000053820"/>
    </source>
</evidence>
<dbReference type="GO" id="GO:0005737">
    <property type="term" value="C:cytoplasm"/>
    <property type="evidence" value="ECO:0007669"/>
    <property type="project" value="TreeGrafter"/>
</dbReference>
<dbReference type="OrthoDB" id="202840at2759"/>
<sequence>MTGQLTLYHDTRGSSLYSHKVEVALLEAKANFRSHKFDVYSRPEWYATKVNPITGKIPAIVYGEPEGSDPENPSPDSFKLIESQVILEFVADLYPDSGLLPADPMSRAKVRFFMDTVSRYIEGPAIVFIRGQGNYEELLRGIEVVQGSLSDSGEFAVGERYTIADATATPFITRLELASKTDLGRFAPGMGVRFGQELKAPRYEKFRKYMDRILERESTKKTFDMEFMEGVWKSIFGERK</sequence>
<dbReference type="InterPro" id="IPR036282">
    <property type="entry name" value="Glutathione-S-Trfase_C_sf"/>
</dbReference>
<name>A0A0C9VXV0_9AGAM</name>
<dbReference type="PANTHER" id="PTHR43968:SF8">
    <property type="entry name" value="S-TRANSFERASE, PUTATIVE (AFU_ORTHOLOGUE AFUA_2G00590)-RELATED"/>
    <property type="match status" value="1"/>
</dbReference>